<feature type="transmembrane region" description="Helical" evidence="1">
    <location>
        <begin position="80"/>
        <end position="101"/>
    </location>
</feature>
<dbReference type="STRING" id="120956.SAMN05421791_10293"/>
<dbReference type="EMBL" id="FNCK01000002">
    <property type="protein sequence ID" value="SDF98005.1"/>
    <property type="molecule type" value="Genomic_DNA"/>
</dbReference>
<protein>
    <submittedName>
        <fullName evidence="2">Heptaprenyl diphosphate synthase</fullName>
    </submittedName>
</protein>
<feature type="transmembrane region" description="Helical" evidence="1">
    <location>
        <begin position="157"/>
        <end position="181"/>
    </location>
</feature>
<keyword evidence="1" id="KW-1133">Transmembrane helix</keyword>
<feature type="transmembrane region" description="Helical" evidence="1">
    <location>
        <begin position="121"/>
        <end position="145"/>
    </location>
</feature>
<feature type="transmembrane region" description="Helical" evidence="1">
    <location>
        <begin position="50"/>
        <end position="68"/>
    </location>
</feature>
<keyword evidence="1" id="KW-0472">Membrane</keyword>
<reference evidence="2 3" key="1">
    <citation type="submission" date="2016-10" db="EMBL/GenBank/DDBJ databases">
        <authorList>
            <person name="de Groot N.N."/>
        </authorList>
    </citation>
    <scope>NUCLEOTIDE SEQUENCE [LARGE SCALE GENOMIC DNA]</scope>
    <source>
        <strain evidence="2 3">ATCC BAA-466</strain>
    </source>
</reference>
<dbReference type="Pfam" id="PF07456">
    <property type="entry name" value="Hpre_diP_synt_I"/>
    <property type="match status" value="1"/>
</dbReference>
<gene>
    <name evidence="2" type="ORF">SAMN05421791_10293</name>
</gene>
<evidence type="ECO:0000313" key="2">
    <source>
        <dbReference type="EMBL" id="SDF98005.1"/>
    </source>
</evidence>
<keyword evidence="3" id="KW-1185">Reference proteome</keyword>
<proteinExistence type="predicted"/>
<evidence type="ECO:0000256" key="1">
    <source>
        <dbReference type="SAM" id="Phobius"/>
    </source>
</evidence>
<dbReference type="InterPro" id="IPR010898">
    <property type="entry name" value="Hpre_diP_synth_I"/>
</dbReference>
<dbReference type="PIRSF" id="PIRSF027391">
    <property type="entry name" value="Hpre_diP_synt_I"/>
    <property type="match status" value="1"/>
</dbReference>
<dbReference type="Gene3D" id="1.10.1760.20">
    <property type="match status" value="1"/>
</dbReference>
<name>A0A1G7QHR5_9LACT</name>
<feature type="transmembrane region" description="Helical" evidence="1">
    <location>
        <begin position="24"/>
        <end position="44"/>
    </location>
</feature>
<dbReference type="AlphaFoldDB" id="A0A1G7QHR5"/>
<dbReference type="InterPro" id="IPR014535">
    <property type="entry name" value="Hpre_diP_synt_I"/>
</dbReference>
<accession>A0A1G7QHR5</accession>
<keyword evidence="1" id="KW-0812">Transmembrane</keyword>
<evidence type="ECO:0000313" key="3">
    <source>
        <dbReference type="Proteomes" id="UP000199708"/>
    </source>
</evidence>
<dbReference type="Proteomes" id="UP000199708">
    <property type="component" value="Unassembled WGS sequence"/>
</dbReference>
<organism evidence="2 3">
    <name type="scientific">Facklamia miroungae</name>
    <dbReference type="NCBI Taxonomy" id="120956"/>
    <lineage>
        <taxon>Bacteria</taxon>
        <taxon>Bacillati</taxon>
        <taxon>Bacillota</taxon>
        <taxon>Bacilli</taxon>
        <taxon>Lactobacillales</taxon>
        <taxon>Aerococcaceae</taxon>
        <taxon>Facklamia</taxon>
    </lineage>
</organism>
<sequence length="191" mass="20736">MIEHVKIILTRLKEMNDQMTSKKIVFSAILASLAIIFGLIEGMLPSPTNFVLGAKLGLTNIVILIALYTLDVKTALKINLVRVTLVALLLGSFSSFYYSLAGAMLSLFAMCLVKHLGQEKVSIIGVSVMGSLFHHLGQLAMASIFSKTWMIFNYLPILSLVGILTGVLTGVLAHLLLGYLAHTSILPLNHL</sequence>